<proteinExistence type="predicted"/>
<dbReference type="SUPFAM" id="SSF52833">
    <property type="entry name" value="Thioredoxin-like"/>
    <property type="match status" value="1"/>
</dbReference>
<sequence>MNNFEQITSIEQIDYFLHQNKLAFLFISRPNCSVCVSLFPQVEEILLKYPKIKLAYINAEVLPEVASKFSIFAVPVLLLFVEGKEYVREARIVALIEFESKIKKIYDNQK</sequence>
<dbReference type="Pfam" id="PF00085">
    <property type="entry name" value="Thioredoxin"/>
    <property type="match status" value="1"/>
</dbReference>
<dbReference type="AlphaFoldDB" id="A0A9J6R7V6"/>
<dbReference type="InterPro" id="IPR036249">
    <property type="entry name" value="Thioredoxin-like_sf"/>
</dbReference>
<protein>
    <submittedName>
        <fullName evidence="2">Thioredoxin family protein</fullName>
    </submittedName>
</protein>
<feature type="domain" description="Thioredoxin" evidence="1">
    <location>
        <begin position="20"/>
        <end position="86"/>
    </location>
</feature>
<organism evidence="2 3">
    <name type="scientific">Natronobacillus azotifigens</name>
    <dbReference type="NCBI Taxonomy" id="472978"/>
    <lineage>
        <taxon>Bacteria</taxon>
        <taxon>Bacillati</taxon>
        <taxon>Bacillota</taxon>
        <taxon>Bacilli</taxon>
        <taxon>Bacillales</taxon>
        <taxon>Bacillaceae</taxon>
        <taxon>Natronobacillus</taxon>
    </lineage>
</organism>
<dbReference type="InterPro" id="IPR013766">
    <property type="entry name" value="Thioredoxin_domain"/>
</dbReference>
<dbReference type="Proteomes" id="UP001084197">
    <property type="component" value="Unassembled WGS sequence"/>
</dbReference>
<gene>
    <name evidence="2" type="ORF">OWO01_00660</name>
</gene>
<name>A0A9J6R7V6_9BACI</name>
<evidence type="ECO:0000313" key="3">
    <source>
        <dbReference type="Proteomes" id="UP001084197"/>
    </source>
</evidence>
<dbReference type="EMBL" id="JAPRAT010000001">
    <property type="protein sequence ID" value="MCZ0701720.1"/>
    <property type="molecule type" value="Genomic_DNA"/>
</dbReference>
<comment type="caution">
    <text evidence="2">The sequence shown here is derived from an EMBL/GenBank/DDBJ whole genome shotgun (WGS) entry which is preliminary data.</text>
</comment>
<accession>A0A9J6R7V6</accession>
<evidence type="ECO:0000313" key="2">
    <source>
        <dbReference type="EMBL" id="MCZ0701720.1"/>
    </source>
</evidence>
<dbReference type="CDD" id="cd02947">
    <property type="entry name" value="TRX_family"/>
    <property type="match status" value="1"/>
</dbReference>
<keyword evidence="3" id="KW-1185">Reference proteome</keyword>
<dbReference type="Gene3D" id="3.40.30.10">
    <property type="entry name" value="Glutaredoxin"/>
    <property type="match status" value="1"/>
</dbReference>
<reference evidence="2" key="1">
    <citation type="submission" date="2022-11" db="EMBL/GenBank/DDBJ databases">
        <title>WGS of Natronobacillus azotifigens 24KS-1, an anaerobic diazotrophic haloalkaliphile from soda-rich habitats.</title>
        <authorList>
            <person name="Sorokin D.Y."/>
            <person name="Merkel A.Y."/>
        </authorList>
    </citation>
    <scope>NUCLEOTIDE SEQUENCE</scope>
    <source>
        <strain evidence="2">24KS-1</strain>
    </source>
</reference>
<evidence type="ECO:0000259" key="1">
    <source>
        <dbReference type="Pfam" id="PF00085"/>
    </source>
</evidence>